<reference evidence="10 11" key="1">
    <citation type="submission" date="2020-03" db="EMBL/GenBank/DDBJ databases">
        <title>Metabolic flexibility allows generalist bacteria to become dominant in a frequently disturbed ecosystem.</title>
        <authorList>
            <person name="Chen Y.-J."/>
            <person name="Leung P.M."/>
            <person name="Bay S.K."/>
            <person name="Hugenholtz P."/>
            <person name="Kessler A.J."/>
            <person name="Shelley G."/>
            <person name="Waite D.W."/>
            <person name="Cook P.L."/>
            <person name="Greening C."/>
        </authorList>
    </citation>
    <scope>NUCLEOTIDE SEQUENCE [LARGE SCALE GENOMIC DNA]</scope>
    <source>
        <strain evidence="10">SS_bin_28</strain>
    </source>
</reference>
<sequence length="407" mass="43422">MTHRAYLAALVSEGSYSVRGGNRGEDCEATLRAVKELGVATNRADETVHLTGLAGLLKAPKEVLDVGNSGTAMRLLLGVLAGQPFTSTLSGDESLNRRPMARVTDPLALMGCSTKTTEGHAPVQVQGAKLQGIDYELPVASAQIKSALLFAGLQAEGTTRIRGGNRSRDHTERLFRAWGAKLEGGPNDLRILGPTCLRAQDFQVPADPSAAAFYGVAAAIVPGSEIQLHGVSQNPTRIRGLELLSEMGLHMSWTSSRTESWEPQADVLFQNGSLAPIMARGQAVVEAIDELPALAVAAAFAEGTSEFRDASELKVKESNRLLAVAENLRAIGGDVELLDDGWRIRGSGGEPLEGGIIQSHDDHRIAMAFLIAGLRTKRGVEVRGEPMIETSDPYFMSNLRTMMESAS</sequence>
<comment type="subunit">
    <text evidence="8">Monomer.</text>
</comment>
<name>A0A7Y2E9N0_UNCEI</name>
<dbReference type="InterPro" id="IPR036968">
    <property type="entry name" value="Enolpyruvate_Tfrase_sf"/>
</dbReference>
<dbReference type="InterPro" id="IPR023193">
    <property type="entry name" value="EPSP_synthase_CS"/>
</dbReference>
<accession>A0A7Y2E9N0</accession>
<evidence type="ECO:0000256" key="1">
    <source>
        <dbReference type="ARBA" id="ARBA00004811"/>
    </source>
</evidence>
<comment type="catalytic activity">
    <reaction evidence="7">
        <text>3-phosphoshikimate + phosphoenolpyruvate = 5-O-(1-carboxyvinyl)-3-phosphoshikimate + phosphate</text>
        <dbReference type="Rhea" id="RHEA:21256"/>
        <dbReference type="ChEBI" id="CHEBI:43474"/>
        <dbReference type="ChEBI" id="CHEBI:57701"/>
        <dbReference type="ChEBI" id="CHEBI:58702"/>
        <dbReference type="ChEBI" id="CHEBI:145989"/>
        <dbReference type="EC" id="2.5.1.19"/>
    </reaction>
    <physiologicalReaction direction="left-to-right" evidence="7">
        <dbReference type="Rhea" id="RHEA:21257"/>
    </physiologicalReaction>
</comment>
<dbReference type="UniPathway" id="UPA00053">
    <property type="reaction ID" value="UER00089"/>
</dbReference>
<feature type="binding site" evidence="8">
    <location>
        <position position="364"/>
    </location>
    <ligand>
        <name>phosphoenolpyruvate</name>
        <dbReference type="ChEBI" id="CHEBI:58702"/>
    </ligand>
</feature>
<dbReference type="InterPro" id="IPR001986">
    <property type="entry name" value="Enolpyruvate_Tfrase_dom"/>
</dbReference>
<feature type="binding site" evidence="8">
    <location>
        <position position="141"/>
    </location>
    <ligand>
        <name>3-phosphoshikimate</name>
        <dbReference type="ChEBI" id="CHEBI:145989"/>
    </ligand>
</feature>
<dbReference type="FunFam" id="3.65.10.10:FF:000005">
    <property type="entry name" value="3-phosphoshikimate 1-carboxyvinyltransferase"/>
    <property type="match status" value="1"/>
</dbReference>
<comment type="subcellular location">
    <subcellularLocation>
        <location evidence="8">Cytoplasm</location>
    </subcellularLocation>
</comment>
<evidence type="ECO:0000313" key="10">
    <source>
        <dbReference type="EMBL" id="NNF05859.1"/>
    </source>
</evidence>
<dbReference type="Pfam" id="PF00275">
    <property type="entry name" value="EPSP_synthase"/>
    <property type="match status" value="1"/>
</dbReference>
<dbReference type="GO" id="GO:0009423">
    <property type="term" value="P:chorismate biosynthetic process"/>
    <property type="evidence" value="ECO:0007669"/>
    <property type="project" value="UniProtKB-UniRule"/>
</dbReference>
<evidence type="ECO:0000256" key="5">
    <source>
        <dbReference type="ARBA" id="ARBA00022679"/>
    </source>
</evidence>
<dbReference type="PANTHER" id="PTHR21090">
    <property type="entry name" value="AROM/DEHYDROQUINATE SYNTHASE"/>
    <property type="match status" value="1"/>
</dbReference>
<dbReference type="GO" id="GO:0005737">
    <property type="term" value="C:cytoplasm"/>
    <property type="evidence" value="ECO:0007669"/>
    <property type="project" value="UniProtKB-SubCell"/>
</dbReference>
<feature type="binding site" evidence="8">
    <location>
        <position position="98"/>
    </location>
    <ligand>
        <name>phosphoenolpyruvate</name>
        <dbReference type="ChEBI" id="CHEBI:58702"/>
    </ligand>
</feature>
<dbReference type="EMBL" id="JABDJR010000143">
    <property type="protein sequence ID" value="NNF05859.1"/>
    <property type="molecule type" value="Genomic_DNA"/>
</dbReference>
<feature type="binding site" evidence="8">
    <location>
        <position position="316"/>
    </location>
    <ligand>
        <name>3-phosphoshikimate</name>
        <dbReference type="ChEBI" id="CHEBI:145989"/>
    </ligand>
</feature>
<keyword evidence="3 8" id="KW-0963">Cytoplasm</keyword>
<gene>
    <name evidence="8 10" type="primary">aroA</name>
    <name evidence="10" type="ORF">HKN21_03800</name>
</gene>
<evidence type="ECO:0000313" key="11">
    <source>
        <dbReference type="Proteomes" id="UP000547674"/>
    </source>
</evidence>
<comment type="similarity">
    <text evidence="2 8">Belongs to the EPSP synthase family.</text>
</comment>
<feature type="domain" description="Enolpyruvate transferase" evidence="9">
    <location>
        <begin position="1"/>
        <end position="399"/>
    </location>
</feature>
<dbReference type="PIRSF" id="PIRSF000505">
    <property type="entry name" value="EPSPS"/>
    <property type="match status" value="1"/>
</dbReference>
<comment type="caution">
    <text evidence="10">The sequence shown here is derived from an EMBL/GenBank/DDBJ whole genome shotgun (WGS) entry which is preliminary data.</text>
</comment>
<feature type="active site" description="Proton acceptor" evidence="8">
    <location>
        <position position="289"/>
    </location>
</feature>
<dbReference type="InterPro" id="IPR013792">
    <property type="entry name" value="RNA3'P_cycl/enolpyr_Trfase_a/b"/>
</dbReference>
<evidence type="ECO:0000256" key="8">
    <source>
        <dbReference type="HAMAP-Rule" id="MF_00210"/>
    </source>
</evidence>
<dbReference type="HAMAP" id="MF_00210">
    <property type="entry name" value="EPSP_synth"/>
    <property type="match status" value="1"/>
</dbReference>
<comment type="function">
    <text evidence="8">Catalyzes the transfer of the enolpyruvyl moiety of phosphoenolpyruvate (PEP) to the 5-hydroxyl of shikimate-3-phosphate (S3P) to produce enolpyruvyl shikimate-3-phosphate and inorganic phosphate.</text>
</comment>
<dbReference type="PROSITE" id="PS00104">
    <property type="entry name" value="EPSP_SYNTHASE_1"/>
    <property type="match status" value="1"/>
</dbReference>
<dbReference type="GO" id="GO:0009073">
    <property type="term" value="P:aromatic amino acid family biosynthetic process"/>
    <property type="evidence" value="ECO:0007669"/>
    <property type="project" value="UniProtKB-KW"/>
</dbReference>
<dbReference type="GO" id="GO:0008652">
    <property type="term" value="P:amino acid biosynthetic process"/>
    <property type="evidence" value="ECO:0007669"/>
    <property type="project" value="UniProtKB-KW"/>
</dbReference>
<feature type="binding site" evidence="8">
    <location>
        <position position="70"/>
    </location>
    <ligand>
        <name>phosphoenolpyruvate</name>
        <dbReference type="ChEBI" id="CHEBI:58702"/>
    </ligand>
</feature>
<evidence type="ECO:0000256" key="6">
    <source>
        <dbReference type="ARBA" id="ARBA00023141"/>
    </source>
</evidence>
<comment type="caution">
    <text evidence="8">Lacks conserved residue(s) required for the propagation of feature annotation.</text>
</comment>
<evidence type="ECO:0000256" key="3">
    <source>
        <dbReference type="ARBA" id="ARBA00022490"/>
    </source>
</evidence>
<dbReference type="GO" id="GO:0003866">
    <property type="term" value="F:3-phosphoshikimate 1-carboxyvinyltransferase activity"/>
    <property type="evidence" value="ECO:0007669"/>
    <property type="project" value="UniProtKB-UniRule"/>
</dbReference>
<evidence type="ECO:0000259" key="9">
    <source>
        <dbReference type="Pfam" id="PF00275"/>
    </source>
</evidence>
<feature type="binding site" evidence="8">
    <location>
        <position position="143"/>
    </location>
    <ligand>
        <name>phosphoenolpyruvate</name>
        <dbReference type="ChEBI" id="CHEBI:58702"/>
    </ligand>
</feature>
<keyword evidence="6 8" id="KW-0057">Aromatic amino acid biosynthesis</keyword>
<evidence type="ECO:0000256" key="2">
    <source>
        <dbReference type="ARBA" id="ARBA00009948"/>
    </source>
</evidence>
<protein>
    <recommendedName>
        <fullName evidence="8">3-phosphoshikimate 1-carboxyvinyltransferase</fullName>
        <ecNumber evidence="8">2.5.1.19</ecNumber>
    </recommendedName>
    <alternativeName>
        <fullName evidence="8">5-enolpyruvylshikimate-3-phosphate synthase</fullName>
        <shortName evidence="8">EPSP synthase</shortName>
        <shortName evidence="8">EPSPS</shortName>
    </alternativeName>
</protein>
<feature type="binding site" evidence="8">
    <location>
        <position position="4"/>
    </location>
    <ligand>
        <name>3-phosphoshikimate</name>
        <dbReference type="ChEBI" id="CHEBI:145989"/>
    </ligand>
</feature>
<evidence type="ECO:0000256" key="7">
    <source>
        <dbReference type="ARBA" id="ARBA00044633"/>
    </source>
</evidence>
<dbReference type="PROSITE" id="PS00885">
    <property type="entry name" value="EPSP_SYNTHASE_2"/>
    <property type="match status" value="1"/>
</dbReference>
<keyword evidence="4 8" id="KW-0028">Amino-acid biosynthesis</keyword>
<comment type="pathway">
    <text evidence="1 8">Metabolic intermediate biosynthesis; chorismate biosynthesis; chorismate from D-erythrose 4-phosphate and phosphoenolpyruvate: step 6/7.</text>
</comment>
<dbReference type="PANTHER" id="PTHR21090:SF5">
    <property type="entry name" value="PENTAFUNCTIONAL AROM POLYPEPTIDE"/>
    <property type="match status" value="1"/>
</dbReference>
<dbReference type="CDD" id="cd01556">
    <property type="entry name" value="EPSP_synthase"/>
    <property type="match status" value="1"/>
</dbReference>
<keyword evidence="5 8" id="KW-0808">Transferase</keyword>
<dbReference type="Gene3D" id="3.65.10.10">
    <property type="entry name" value="Enolpyruvate transferase domain"/>
    <property type="match status" value="2"/>
</dbReference>
<feature type="binding site" evidence="8">
    <location>
        <position position="289"/>
    </location>
    <ligand>
        <name>3-phosphoshikimate</name>
        <dbReference type="ChEBI" id="CHEBI:145989"/>
    </ligand>
</feature>
<dbReference type="Proteomes" id="UP000547674">
    <property type="component" value="Unassembled WGS sequence"/>
</dbReference>
<feature type="binding site" evidence="8">
    <location>
        <position position="143"/>
    </location>
    <ligand>
        <name>3-phosphoshikimate</name>
        <dbReference type="ChEBI" id="CHEBI:145989"/>
    </ligand>
</feature>
<dbReference type="InterPro" id="IPR006264">
    <property type="entry name" value="EPSP_synthase"/>
</dbReference>
<dbReference type="EC" id="2.5.1.19" evidence="8"/>
<dbReference type="NCBIfam" id="TIGR01356">
    <property type="entry name" value="aroA"/>
    <property type="match status" value="1"/>
</dbReference>
<feature type="binding site" evidence="8">
    <location>
        <position position="320"/>
    </location>
    <ligand>
        <name>phosphoenolpyruvate</name>
        <dbReference type="ChEBI" id="CHEBI:58702"/>
    </ligand>
</feature>
<evidence type="ECO:0000256" key="4">
    <source>
        <dbReference type="ARBA" id="ARBA00022605"/>
    </source>
</evidence>
<dbReference type="SUPFAM" id="SSF55205">
    <property type="entry name" value="EPT/RTPC-like"/>
    <property type="match status" value="1"/>
</dbReference>
<proteinExistence type="inferred from homology"/>
<organism evidence="10 11">
    <name type="scientific">Eiseniibacteriota bacterium</name>
    <dbReference type="NCBI Taxonomy" id="2212470"/>
    <lineage>
        <taxon>Bacteria</taxon>
        <taxon>Candidatus Eiseniibacteriota</taxon>
    </lineage>
</organism>
<dbReference type="AlphaFoldDB" id="A0A7Y2E9N0"/>